<keyword evidence="3" id="KW-1185">Reference proteome</keyword>
<feature type="region of interest" description="Disordered" evidence="1">
    <location>
        <begin position="255"/>
        <end position="284"/>
    </location>
</feature>
<feature type="compositionally biased region" description="Polar residues" evidence="1">
    <location>
        <begin position="181"/>
        <end position="196"/>
    </location>
</feature>
<evidence type="ECO:0000313" key="2">
    <source>
        <dbReference type="EMBL" id="RKO85110.1"/>
    </source>
</evidence>
<dbReference type="Proteomes" id="UP000269721">
    <property type="component" value="Unassembled WGS sequence"/>
</dbReference>
<gene>
    <name evidence="2" type="ORF">BDK51DRAFT_45049</name>
</gene>
<proteinExistence type="predicted"/>
<reference evidence="3" key="1">
    <citation type="journal article" date="2018" name="Nat. Microbiol.">
        <title>Leveraging single-cell genomics to expand the fungal tree of life.</title>
        <authorList>
            <person name="Ahrendt S.R."/>
            <person name="Quandt C.A."/>
            <person name="Ciobanu D."/>
            <person name="Clum A."/>
            <person name="Salamov A."/>
            <person name="Andreopoulos B."/>
            <person name="Cheng J.F."/>
            <person name="Woyke T."/>
            <person name="Pelin A."/>
            <person name="Henrissat B."/>
            <person name="Reynolds N.K."/>
            <person name="Benny G.L."/>
            <person name="Smith M.E."/>
            <person name="James T.Y."/>
            <person name="Grigoriev I.V."/>
        </authorList>
    </citation>
    <scope>NUCLEOTIDE SEQUENCE [LARGE SCALE GENOMIC DNA]</scope>
</reference>
<feature type="compositionally biased region" description="Pro residues" evidence="1">
    <location>
        <begin position="396"/>
        <end position="406"/>
    </location>
</feature>
<sequence>MVLLLECSFDKDASFFAGDTFSCTLTFSNVAGNATQPPAEPVVPARQRRPSIPTLDRRESVSFFSDTTSADNTPRTSVADGRSSLQNRPWEVSARSSVAVPKPTDPVPTPPDPASDPVDPHPIPTPAPLPNGSSVPVPAPPPPAPETLPPAPASPPRPRPTLPTLRIPSTDDTVPAPTEPRSATTHPTSGSPEQMSLTQLLRKSISLSSLKSIFRSSEDIAAPASHVRMRVTDTADSAAPRTLRSSRASTLLPALHTPRLSPPTSPGLLSPIPATDPPDKLRARESRREEISWAYAQMTGTFSVDPACVRLAAFEPLKSKVMYKAGGGGAGGGGGGSLGVPPAGPASVDSGNVEKVRVTGMGGGEMPRGLFCVQSSPDSLHTLPPKKQPFLDRQQKPPPLYHPPIDPILRRHLITRRE</sequence>
<feature type="region of interest" description="Disordered" evidence="1">
    <location>
        <begin position="31"/>
        <end position="196"/>
    </location>
</feature>
<dbReference type="AlphaFoldDB" id="A0A4P9W394"/>
<organism evidence="2 3">
    <name type="scientific">Blyttiomyces helicus</name>
    <dbReference type="NCBI Taxonomy" id="388810"/>
    <lineage>
        <taxon>Eukaryota</taxon>
        <taxon>Fungi</taxon>
        <taxon>Fungi incertae sedis</taxon>
        <taxon>Chytridiomycota</taxon>
        <taxon>Chytridiomycota incertae sedis</taxon>
        <taxon>Chytridiomycetes</taxon>
        <taxon>Chytridiomycetes incertae sedis</taxon>
        <taxon>Blyttiomyces</taxon>
    </lineage>
</organism>
<protein>
    <submittedName>
        <fullName evidence="2">Uncharacterized protein</fullName>
    </submittedName>
</protein>
<feature type="compositionally biased region" description="Pro residues" evidence="1">
    <location>
        <begin position="137"/>
        <end position="161"/>
    </location>
</feature>
<evidence type="ECO:0000313" key="3">
    <source>
        <dbReference type="Proteomes" id="UP000269721"/>
    </source>
</evidence>
<feature type="compositionally biased region" description="Pro residues" evidence="1">
    <location>
        <begin position="103"/>
        <end position="129"/>
    </location>
</feature>
<accession>A0A4P9W394</accession>
<dbReference type="OrthoDB" id="1918at2759"/>
<dbReference type="EMBL" id="KZ999404">
    <property type="protein sequence ID" value="RKO85110.1"/>
    <property type="molecule type" value="Genomic_DNA"/>
</dbReference>
<evidence type="ECO:0000256" key="1">
    <source>
        <dbReference type="SAM" id="MobiDB-lite"/>
    </source>
</evidence>
<feature type="compositionally biased region" description="Polar residues" evidence="1">
    <location>
        <begin position="62"/>
        <end position="76"/>
    </location>
</feature>
<feature type="region of interest" description="Disordered" evidence="1">
    <location>
        <begin position="375"/>
        <end position="418"/>
    </location>
</feature>
<name>A0A4P9W394_9FUNG</name>